<proteinExistence type="predicted"/>
<evidence type="ECO:0000313" key="1">
    <source>
        <dbReference type="EMBL" id="CAG2233040.1"/>
    </source>
</evidence>
<dbReference type="Proteomes" id="UP000683360">
    <property type="component" value="Unassembled WGS sequence"/>
</dbReference>
<evidence type="ECO:0000313" key="2">
    <source>
        <dbReference type="Proteomes" id="UP000683360"/>
    </source>
</evidence>
<accession>A0A8S3THU9</accession>
<name>A0A8S3THU9_MYTED</name>
<dbReference type="AlphaFoldDB" id="A0A8S3THU9"/>
<dbReference type="EMBL" id="CAJPWZ010002196">
    <property type="protein sequence ID" value="CAG2233040.1"/>
    <property type="molecule type" value="Genomic_DNA"/>
</dbReference>
<gene>
    <name evidence="1" type="ORF">MEDL_45635</name>
</gene>
<comment type="caution">
    <text evidence="1">The sequence shown here is derived from an EMBL/GenBank/DDBJ whole genome shotgun (WGS) entry which is preliminary data.</text>
</comment>
<protein>
    <submittedName>
        <fullName evidence="1">Uncharacterized protein</fullName>
    </submittedName>
</protein>
<sequence length="164" mass="19196">MSIYSFGIFRTISYKDFRDIRYLVNSLLELTNMDMDYVYRLLRPDESYEDDIEAKDTNSDTSVFDHVVYGSQLGQESRYISTCGSLEALMDFESKSKVLGTRSKIDINNLPYNVEIIDLRDYFERMKYIEGDDEDEIRKFNNFANKFEEVLIAGYIPASCIQLV</sequence>
<keyword evidence="2" id="KW-1185">Reference proteome</keyword>
<reference evidence="1" key="1">
    <citation type="submission" date="2021-03" db="EMBL/GenBank/DDBJ databases">
        <authorList>
            <person name="Bekaert M."/>
        </authorList>
    </citation>
    <scope>NUCLEOTIDE SEQUENCE</scope>
</reference>
<dbReference type="OrthoDB" id="6157065at2759"/>
<organism evidence="1 2">
    <name type="scientific">Mytilus edulis</name>
    <name type="common">Blue mussel</name>
    <dbReference type="NCBI Taxonomy" id="6550"/>
    <lineage>
        <taxon>Eukaryota</taxon>
        <taxon>Metazoa</taxon>
        <taxon>Spiralia</taxon>
        <taxon>Lophotrochozoa</taxon>
        <taxon>Mollusca</taxon>
        <taxon>Bivalvia</taxon>
        <taxon>Autobranchia</taxon>
        <taxon>Pteriomorphia</taxon>
        <taxon>Mytilida</taxon>
        <taxon>Mytiloidea</taxon>
        <taxon>Mytilidae</taxon>
        <taxon>Mytilinae</taxon>
        <taxon>Mytilus</taxon>
    </lineage>
</organism>